<dbReference type="EMBL" id="JARBDR010000337">
    <property type="protein sequence ID" value="KAJ8315130.1"/>
    <property type="molecule type" value="Genomic_DNA"/>
</dbReference>
<dbReference type="InterPro" id="IPR000683">
    <property type="entry name" value="Gfo/Idh/MocA-like_OxRdtase_N"/>
</dbReference>
<protein>
    <recommendedName>
        <fullName evidence="1">Gfo/Idh/MocA-like oxidoreductase N-terminal domain-containing protein</fullName>
    </recommendedName>
</protein>
<comment type="caution">
    <text evidence="2">The sequence shown here is derived from an EMBL/GenBank/DDBJ whole genome shotgun (WGS) entry which is preliminary data.</text>
</comment>
<dbReference type="Proteomes" id="UP001217089">
    <property type="component" value="Unassembled WGS sequence"/>
</dbReference>
<proteinExistence type="predicted"/>
<sequence>MESRTTDYGIAVIGVGIAGGVRIRDTKALTSDGDITWSLKGFVSRFVYKYIERTLDIPDADQLSMEDVLSRSDIDVLIICTENNTHESIIRQGLENNKHVLVEYPLAMSSSVAKELYQIAENKGGLILHEENIALLNSFKDELAAGGRWIKADINLMTGFHSKVCDPIATEKPFIANVSLIETVYHLCGNVKVIGGEYVSSDSGFQAVAKLQTEDDR</sequence>
<evidence type="ECO:0000259" key="1">
    <source>
        <dbReference type="Pfam" id="PF01408"/>
    </source>
</evidence>
<accession>A0ABQ9FFT6</accession>
<dbReference type="InterPro" id="IPR051450">
    <property type="entry name" value="Gfo/Idh/MocA_Oxidoreductases"/>
</dbReference>
<feature type="domain" description="Gfo/Idh/MocA-like oxidoreductase N-terminal" evidence="1">
    <location>
        <begin position="10"/>
        <end position="126"/>
    </location>
</feature>
<dbReference type="Gene3D" id="3.40.50.720">
    <property type="entry name" value="NAD(P)-binding Rossmann-like Domain"/>
    <property type="match status" value="1"/>
</dbReference>
<dbReference type="SUPFAM" id="SSF51735">
    <property type="entry name" value="NAD(P)-binding Rossmann-fold domains"/>
    <property type="match status" value="1"/>
</dbReference>
<dbReference type="InterPro" id="IPR036291">
    <property type="entry name" value="NAD(P)-bd_dom_sf"/>
</dbReference>
<keyword evidence="3" id="KW-1185">Reference proteome</keyword>
<dbReference type="Pfam" id="PF01408">
    <property type="entry name" value="GFO_IDH_MocA"/>
    <property type="match status" value="1"/>
</dbReference>
<evidence type="ECO:0000313" key="3">
    <source>
        <dbReference type="Proteomes" id="UP001217089"/>
    </source>
</evidence>
<gene>
    <name evidence="2" type="ORF">KUTeg_007280</name>
</gene>
<evidence type="ECO:0000313" key="2">
    <source>
        <dbReference type="EMBL" id="KAJ8315130.1"/>
    </source>
</evidence>
<reference evidence="2 3" key="1">
    <citation type="submission" date="2022-12" db="EMBL/GenBank/DDBJ databases">
        <title>Chromosome-level genome of Tegillarca granosa.</title>
        <authorList>
            <person name="Kim J."/>
        </authorList>
    </citation>
    <scope>NUCLEOTIDE SEQUENCE [LARGE SCALE GENOMIC DNA]</scope>
    <source>
        <strain evidence="2">Teg-2019</strain>
        <tissue evidence="2">Adductor muscle</tissue>
    </source>
</reference>
<dbReference type="PANTHER" id="PTHR43377">
    <property type="entry name" value="BILIVERDIN REDUCTASE A"/>
    <property type="match status" value="1"/>
</dbReference>
<name>A0ABQ9FFT6_TEGGR</name>
<dbReference type="PANTHER" id="PTHR43377:SF1">
    <property type="entry name" value="BILIVERDIN REDUCTASE A"/>
    <property type="match status" value="1"/>
</dbReference>
<organism evidence="2 3">
    <name type="scientific">Tegillarca granosa</name>
    <name type="common">Malaysian cockle</name>
    <name type="synonym">Anadara granosa</name>
    <dbReference type="NCBI Taxonomy" id="220873"/>
    <lineage>
        <taxon>Eukaryota</taxon>
        <taxon>Metazoa</taxon>
        <taxon>Spiralia</taxon>
        <taxon>Lophotrochozoa</taxon>
        <taxon>Mollusca</taxon>
        <taxon>Bivalvia</taxon>
        <taxon>Autobranchia</taxon>
        <taxon>Pteriomorphia</taxon>
        <taxon>Arcoida</taxon>
        <taxon>Arcoidea</taxon>
        <taxon>Arcidae</taxon>
        <taxon>Tegillarca</taxon>
    </lineage>
</organism>